<protein>
    <submittedName>
        <fullName evidence="3">Conjugative transfer region protein TrbK</fullName>
    </submittedName>
</protein>
<keyword evidence="2" id="KW-0472">Membrane</keyword>
<keyword evidence="4" id="KW-1185">Reference proteome</keyword>
<gene>
    <name evidence="3" type="ORF">SAMN06295955_10813</name>
</gene>
<dbReference type="EMBL" id="FZPA01000008">
    <property type="protein sequence ID" value="SNS93397.1"/>
    <property type="molecule type" value="Genomic_DNA"/>
</dbReference>
<accession>A0A239IIE5</accession>
<sequence>MEGKTTARIAAAIFVGFAIAASLIQLSRKEESPIAARPAPVVVPSDPLAQTLRHCRDMGIAAERDPVCLDAWATNRERFLGHTPEPRQAPAVHPPASMFPSEDEASLSKESAPAPLPEQ</sequence>
<feature type="transmembrane region" description="Helical" evidence="2">
    <location>
        <begin position="6"/>
        <end position="24"/>
    </location>
</feature>
<evidence type="ECO:0000313" key="3">
    <source>
        <dbReference type="EMBL" id="SNS93397.1"/>
    </source>
</evidence>
<reference evidence="3 4" key="1">
    <citation type="submission" date="2017-06" db="EMBL/GenBank/DDBJ databases">
        <authorList>
            <person name="Kim H.J."/>
            <person name="Triplett B.A."/>
        </authorList>
    </citation>
    <scope>NUCLEOTIDE SEQUENCE [LARGE SCALE GENOMIC DNA]</scope>
    <source>
        <strain evidence="3 4">DS15</strain>
    </source>
</reference>
<keyword evidence="2" id="KW-0812">Transmembrane</keyword>
<dbReference type="OrthoDB" id="9815800at2"/>
<evidence type="ECO:0000256" key="2">
    <source>
        <dbReference type="SAM" id="Phobius"/>
    </source>
</evidence>
<keyword evidence="2" id="KW-1133">Transmembrane helix</keyword>
<feature type="region of interest" description="Disordered" evidence="1">
    <location>
        <begin position="79"/>
        <end position="119"/>
    </location>
</feature>
<dbReference type="Pfam" id="PF20084">
    <property type="entry name" value="TrbK"/>
    <property type="match status" value="1"/>
</dbReference>
<name>A0A239IIE5_9SPHN</name>
<dbReference type="RefSeq" id="WP_089216149.1">
    <property type="nucleotide sequence ID" value="NZ_FZPA01000008.1"/>
</dbReference>
<dbReference type="InterPro" id="IPR027587">
    <property type="entry name" value="TrbK"/>
</dbReference>
<evidence type="ECO:0000256" key="1">
    <source>
        <dbReference type="SAM" id="MobiDB-lite"/>
    </source>
</evidence>
<organism evidence="3 4">
    <name type="scientific">Sphingopyxis indica</name>
    <dbReference type="NCBI Taxonomy" id="436663"/>
    <lineage>
        <taxon>Bacteria</taxon>
        <taxon>Pseudomonadati</taxon>
        <taxon>Pseudomonadota</taxon>
        <taxon>Alphaproteobacteria</taxon>
        <taxon>Sphingomonadales</taxon>
        <taxon>Sphingomonadaceae</taxon>
        <taxon>Sphingopyxis</taxon>
    </lineage>
</organism>
<dbReference type="NCBIfam" id="TIGR04360">
    <property type="entry name" value="other_trbK"/>
    <property type="match status" value="1"/>
</dbReference>
<dbReference type="AlphaFoldDB" id="A0A239IIE5"/>
<dbReference type="Proteomes" id="UP000198339">
    <property type="component" value="Unassembled WGS sequence"/>
</dbReference>
<evidence type="ECO:0000313" key="4">
    <source>
        <dbReference type="Proteomes" id="UP000198339"/>
    </source>
</evidence>
<proteinExistence type="predicted"/>